<feature type="binding site" evidence="10">
    <location>
        <position position="128"/>
    </location>
    <ligand>
        <name>substrate</name>
    </ligand>
</feature>
<feature type="binding site" evidence="10">
    <location>
        <position position="210"/>
    </location>
    <ligand>
        <name>Mn(2+)</name>
        <dbReference type="ChEBI" id="CHEBI:29035"/>
        <label>1</label>
    </ligand>
</feature>
<dbReference type="NCBIfam" id="TIGR01854">
    <property type="entry name" value="lipid_A_lpxH"/>
    <property type="match status" value="1"/>
</dbReference>
<dbReference type="NCBIfam" id="NF003743">
    <property type="entry name" value="PRK05340.1"/>
    <property type="match status" value="1"/>
</dbReference>
<comment type="pathway">
    <text evidence="10">Glycolipid biosynthesis; lipid IV(A) biosynthesis; lipid IV(A) from (3R)-3-hydroxytetradecanoyl-[acyl-carrier-protein] and UDP-N-acetyl-alpha-D-glucosamine: step 4/6.</text>
</comment>
<dbReference type="SUPFAM" id="SSF56300">
    <property type="entry name" value="Metallo-dependent phosphatases"/>
    <property type="match status" value="1"/>
</dbReference>
<keyword evidence="7 10" id="KW-0443">Lipid metabolism</keyword>
<feature type="binding site" evidence="10">
    <location>
        <position position="174"/>
    </location>
    <ligand>
        <name>substrate</name>
    </ligand>
</feature>
<evidence type="ECO:0000256" key="2">
    <source>
        <dbReference type="ARBA" id="ARBA00022516"/>
    </source>
</evidence>
<evidence type="ECO:0000256" key="3">
    <source>
        <dbReference type="ARBA" id="ARBA00022519"/>
    </source>
</evidence>
<dbReference type="HAMAP" id="MF_00575">
    <property type="entry name" value="LpxH"/>
    <property type="match status" value="1"/>
</dbReference>
<dbReference type="EC" id="3.6.1.54" evidence="10"/>
<evidence type="ECO:0000256" key="5">
    <source>
        <dbReference type="ARBA" id="ARBA00022723"/>
    </source>
</evidence>
<evidence type="ECO:0000256" key="6">
    <source>
        <dbReference type="ARBA" id="ARBA00022801"/>
    </source>
</evidence>
<dbReference type="RefSeq" id="WP_173960377.1">
    <property type="nucleotide sequence ID" value="NZ_CBCSCC010000005.1"/>
</dbReference>
<evidence type="ECO:0000256" key="4">
    <source>
        <dbReference type="ARBA" id="ARBA00022556"/>
    </source>
</evidence>
<keyword evidence="4 10" id="KW-0441">Lipid A biosynthesis</keyword>
<dbReference type="CDD" id="cd07398">
    <property type="entry name" value="MPP_YbbF-LpxH"/>
    <property type="match status" value="1"/>
</dbReference>
<gene>
    <name evidence="10" type="primary">lpxH</name>
    <name evidence="12" type="ORF">DN92_05960</name>
</gene>
<evidence type="ECO:0000256" key="10">
    <source>
        <dbReference type="HAMAP-Rule" id="MF_00575"/>
    </source>
</evidence>
<keyword evidence="8 10" id="KW-0472">Membrane</keyword>
<dbReference type="GO" id="GO:0008758">
    <property type="term" value="F:UDP-2,3-diacylglucosamine hydrolase activity"/>
    <property type="evidence" value="ECO:0007669"/>
    <property type="project" value="UniProtKB-UniRule"/>
</dbReference>
<sequence length="263" mass="29990">MIPQYASALFISDLHLTPSMPLTAQRFFDFCEKDAPKVEAVFILGDLFEYWVGDDAALHSPFQQEVKRALATLSTKVKTYYLHGNRDFLLGAHFLSKTGMTLMHDPTKVSIAGNEYVLCHGDSLCTADIGYQVFRSWVRKSWIQSLFLKMPLHWRRAIANRLRSNSGMQYRRDKQTAPQGAQDKTDVTLAACSEILKNQSGNLLIHGHTHRPAHHQESLLDQEWQRWVLSDWDLDHPESLQPRASALLINQNGVRYTDLIKAG</sequence>
<evidence type="ECO:0000256" key="7">
    <source>
        <dbReference type="ARBA" id="ARBA00023098"/>
    </source>
</evidence>
<dbReference type="InterPro" id="IPR029052">
    <property type="entry name" value="Metallo-depent_PP-like"/>
</dbReference>
<dbReference type="PANTHER" id="PTHR34990">
    <property type="entry name" value="UDP-2,3-DIACYLGLUCOSAMINE HYDROLASE-RELATED"/>
    <property type="match status" value="1"/>
</dbReference>
<dbReference type="InterPro" id="IPR043461">
    <property type="entry name" value="LpxH-like"/>
</dbReference>
<evidence type="ECO:0000256" key="8">
    <source>
        <dbReference type="ARBA" id="ARBA00023136"/>
    </source>
</evidence>
<keyword evidence="5 10" id="KW-0479">Metal-binding</keyword>
<dbReference type="PANTHER" id="PTHR34990:SF1">
    <property type="entry name" value="UDP-2,3-DIACYLGLUCOSAMINE HYDROLASE"/>
    <property type="match status" value="1"/>
</dbReference>
<keyword evidence="3 10" id="KW-0997">Cell inner membrane</keyword>
<dbReference type="Pfam" id="PF00149">
    <property type="entry name" value="Metallophos"/>
    <property type="match status" value="1"/>
</dbReference>
<keyword evidence="13" id="KW-1185">Reference proteome</keyword>
<comment type="subcellular location">
    <subcellularLocation>
        <location evidence="10">Cell inner membrane</location>
        <topology evidence="10">Peripheral membrane protein</topology>
        <orientation evidence="10">Cytoplasmic side</orientation>
    </subcellularLocation>
</comment>
<comment type="caution">
    <text evidence="10">Lacks conserved residue(s) required for the propagation of feature annotation.</text>
</comment>
<evidence type="ECO:0000313" key="12">
    <source>
        <dbReference type="EMBL" id="QKM60615.1"/>
    </source>
</evidence>
<feature type="binding site" evidence="10">
    <location>
        <position position="13"/>
    </location>
    <ligand>
        <name>Mn(2+)</name>
        <dbReference type="ChEBI" id="CHEBI:29035"/>
        <label>1</label>
    </ligand>
</feature>
<dbReference type="GO" id="GO:0009245">
    <property type="term" value="P:lipid A biosynthetic process"/>
    <property type="evidence" value="ECO:0007669"/>
    <property type="project" value="UniProtKB-UniRule"/>
</dbReference>
<feature type="binding site" evidence="10">
    <location>
        <position position="166"/>
    </location>
    <ligand>
        <name>substrate</name>
    </ligand>
</feature>
<feature type="binding site" evidence="10">
    <location>
        <position position="46"/>
    </location>
    <ligand>
        <name>Mn(2+)</name>
        <dbReference type="ChEBI" id="CHEBI:29035"/>
        <label>1</label>
    </ligand>
</feature>
<dbReference type="InterPro" id="IPR010138">
    <property type="entry name" value="UDP-diacylglucosamine_Hdrlase"/>
</dbReference>
<dbReference type="UniPathway" id="UPA00359">
    <property type="reaction ID" value="UER00480"/>
</dbReference>
<accession>A0A6M9PNZ7</accession>
<evidence type="ECO:0000256" key="1">
    <source>
        <dbReference type="ARBA" id="ARBA00022475"/>
    </source>
</evidence>
<keyword evidence="1 10" id="KW-1003">Cell membrane</keyword>
<dbReference type="InterPro" id="IPR004843">
    <property type="entry name" value="Calcineurin-like_PHP"/>
</dbReference>
<dbReference type="Proteomes" id="UP000501090">
    <property type="component" value="Chromosome"/>
</dbReference>
<feature type="binding site" evidence="10">
    <location>
        <position position="208"/>
    </location>
    <ligand>
        <name>substrate</name>
    </ligand>
</feature>
<comment type="cofactor">
    <cofactor evidence="10">
        <name>Mn(2+)</name>
        <dbReference type="ChEBI" id="CHEBI:29035"/>
    </cofactor>
    <text evidence="10">Binds 2 Mn(2+) ions per subunit in a binuclear metal center.</text>
</comment>
<comment type="function">
    <text evidence="10">Hydrolyzes the pyrophosphate bond of UDP-2,3-diacylglucosamine to yield 2,3-diacylglucosamine 1-phosphate (lipid X) and UMP by catalyzing the attack of water at the alpha-P atom. Involved in the biosynthesis of lipid A, a phosphorylated glycolipid that anchors the lipopolysaccharide to the outer membrane of the cell.</text>
</comment>
<feature type="binding site" evidence="10">
    <location>
        <position position="208"/>
    </location>
    <ligand>
        <name>Mn(2+)</name>
        <dbReference type="ChEBI" id="CHEBI:29035"/>
        <label>2</label>
    </ligand>
</feature>
<evidence type="ECO:0000259" key="11">
    <source>
        <dbReference type="Pfam" id="PF00149"/>
    </source>
</evidence>
<dbReference type="KEGG" id="pard:DN92_05960"/>
<dbReference type="EMBL" id="CP028940">
    <property type="protein sequence ID" value="QKM60615.1"/>
    <property type="molecule type" value="Genomic_DNA"/>
</dbReference>
<dbReference type="GO" id="GO:0005737">
    <property type="term" value="C:cytoplasm"/>
    <property type="evidence" value="ECO:0007669"/>
    <property type="project" value="InterPro"/>
</dbReference>
<keyword evidence="6 10" id="KW-0378">Hydrolase</keyword>
<dbReference type="GO" id="GO:0019897">
    <property type="term" value="C:extrinsic component of plasma membrane"/>
    <property type="evidence" value="ECO:0007669"/>
    <property type="project" value="UniProtKB-UniRule"/>
</dbReference>
<reference evidence="12 13" key="1">
    <citation type="submission" date="2018-04" db="EMBL/GenBank/DDBJ databases">
        <title>Polynucleobacter sp. UK-Long2-W17 genome.</title>
        <authorList>
            <person name="Hahn M.W."/>
        </authorList>
    </citation>
    <scope>NUCLEOTIDE SEQUENCE [LARGE SCALE GENOMIC DNA]</scope>
    <source>
        <strain evidence="12 13">UK-Long2-W17</strain>
    </source>
</reference>
<evidence type="ECO:0000313" key="13">
    <source>
        <dbReference type="Proteomes" id="UP000501090"/>
    </source>
</evidence>
<evidence type="ECO:0000256" key="9">
    <source>
        <dbReference type="ARBA" id="ARBA00023211"/>
    </source>
</evidence>
<name>A0A6M9PNZ7_9BURK</name>
<feature type="binding site" evidence="10">
    <location>
        <begin position="85"/>
        <end position="86"/>
    </location>
    <ligand>
        <name>substrate</name>
    </ligand>
</feature>
<keyword evidence="9 10" id="KW-0464">Manganese</keyword>
<comment type="catalytic activity">
    <reaction evidence="10">
        <text>UDP-2-N,3-O-bis[(3R)-3-hydroxytetradecanoyl]-alpha-D-glucosamine + H2O = 2-N,3-O-bis[(3R)-3-hydroxytetradecanoyl]-alpha-D-glucosaminyl 1-phosphate + UMP + 2 H(+)</text>
        <dbReference type="Rhea" id="RHEA:25213"/>
        <dbReference type="ChEBI" id="CHEBI:15377"/>
        <dbReference type="ChEBI" id="CHEBI:15378"/>
        <dbReference type="ChEBI" id="CHEBI:57865"/>
        <dbReference type="ChEBI" id="CHEBI:57957"/>
        <dbReference type="ChEBI" id="CHEBI:78847"/>
        <dbReference type="EC" id="3.6.1.54"/>
    </reaction>
</comment>
<feature type="binding site" evidence="10">
    <location>
        <position position="46"/>
    </location>
    <ligand>
        <name>Mn(2+)</name>
        <dbReference type="ChEBI" id="CHEBI:29035"/>
        <label>2</label>
    </ligand>
</feature>
<feature type="binding site" evidence="10">
    <location>
        <position position="85"/>
    </location>
    <ligand>
        <name>Mn(2+)</name>
        <dbReference type="ChEBI" id="CHEBI:29035"/>
        <label>2</label>
    </ligand>
</feature>
<organism evidence="12 13">
    <name type="scientific">Polynucleobacter arcticus</name>
    <dbReference type="NCBI Taxonomy" id="1743165"/>
    <lineage>
        <taxon>Bacteria</taxon>
        <taxon>Pseudomonadati</taxon>
        <taxon>Pseudomonadota</taxon>
        <taxon>Betaproteobacteria</taxon>
        <taxon>Burkholderiales</taxon>
        <taxon>Burkholderiaceae</taxon>
        <taxon>Polynucleobacter</taxon>
    </lineage>
</organism>
<dbReference type="GO" id="GO:0030145">
    <property type="term" value="F:manganese ion binding"/>
    <property type="evidence" value="ECO:0007669"/>
    <property type="project" value="UniProtKB-UniRule"/>
</dbReference>
<comment type="similarity">
    <text evidence="10">Belongs to the LpxH family.</text>
</comment>
<proteinExistence type="inferred from homology"/>
<dbReference type="Gene3D" id="3.60.21.10">
    <property type="match status" value="1"/>
</dbReference>
<feature type="domain" description="Calcineurin-like phosphoesterase" evidence="11">
    <location>
        <begin position="9"/>
        <end position="212"/>
    </location>
</feature>
<keyword evidence="2 10" id="KW-0444">Lipid biosynthesis</keyword>
<protein>
    <recommendedName>
        <fullName evidence="10">UDP-2,3-diacylglucosamine hydrolase</fullName>
        <ecNumber evidence="10">3.6.1.54</ecNumber>
    </recommendedName>
    <alternativeName>
        <fullName evidence="10">UDP-2,3-diacylglucosamine diphosphatase</fullName>
    </alternativeName>
</protein>
<feature type="binding site" evidence="10">
    <location>
        <position position="15"/>
    </location>
    <ligand>
        <name>Mn(2+)</name>
        <dbReference type="ChEBI" id="CHEBI:29035"/>
        <label>1</label>
    </ligand>
</feature>
<feature type="binding site" evidence="10">
    <location>
        <position position="120"/>
    </location>
    <ligand>
        <name>Mn(2+)</name>
        <dbReference type="ChEBI" id="CHEBI:29035"/>
        <label>2</label>
    </ligand>
</feature>
<dbReference type="AlphaFoldDB" id="A0A6M9PNZ7"/>